<dbReference type="Proteomes" id="UP000244892">
    <property type="component" value="Chromosome"/>
</dbReference>
<organism evidence="6 7">
    <name type="scientific">Aquabacterium olei</name>
    <dbReference type="NCBI Taxonomy" id="1296669"/>
    <lineage>
        <taxon>Bacteria</taxon>
        <taxon>Pseudomonadati</taxon>
        <taxon>Pseudomonadota</taxon>
        <taxon>Betaproteobacteria</taxon>
        <taxon>Burkholderiales</taxon>
        <taxon>Aquabacterium</taxon>
    </lineage>
</organism>
<keyword evidence="6" id="KW-0489">Methyltransferase</keyword>
<keyword evidence="7" id="KW-1185">Reference proteome</keyword>
<dbReference type="AlphaFoldDB" id="A0A2U8FUF1"/>
<sequence>MDSLRPLIFVWPEGLLIWTVMAWALTMEWRQLQRKKAFSGGHDGDDRYSGLVISVGASALQVLAVLAAWHAPTVLHDEGRLMAYYGGVAVIVAGMLLRMHCWAALGRFFTHTVTVQSDHQVVDVGAYRYLRHPSYLGALMTLGGFGLMLGNLLSLGVMLLGSWAIYLYRIHVEEAALEAALGDSYRRFKQTRKRLIPFVY</sequence>
<name>A0A2U8FUF1_9BURK</name>
<dbReference type="Gene3D" id="1.20.120.1630">
    <property type="match status" value="1"/>
</dbReference>
<keyword evidence="6" id="KW-0808">Transferase</keyword>
<evidence type="ECO:0000313" key="6">
    <source>
        <dbReference type="EMBL" id="AWI54054.1"/>
    </source>
</evidence>
<dbReference type="GO" id="GO:0016020">
    <property type="term" value="C:membrane"/>
    <property type="evidence" value="ECO:0007669"/>
    <property type="project" value="UniProtKB-SubCell"/>
</dbReference>
<dbReference type="EMBL" id="CP029210">
    <property type="protein sequence ID" value="AWI54054.1"/>
    <property type="molecule type" value="Genomic_DNA"/>
</dbReference>
<keyword evidence="2 5" id="KW-0812">Transmembrane</keyword>
<evidence type="ECO:0000256" key="1">
    <source>
        <dbReference type="ARBA" id="ARBA00004141"/>
    </source>
</evidence>
<gene>
    <name evidence="6" type="ORF">DEH84_11920</name>
</gene>
<keyword evidence="3 5" id="KW-1133">Transmembrane helix</keyword>
<dbReference type="PANTHER" id="PTHR43847">
    <property type="entry name" value="BLL3993 PROTEIN"/>
    <property type="match status" value="1"/>
</dbReference>
<dbReference type="InterPro" id="IPR052527">
    <property type="entry name" value="Metal_cation-efflux_comp"/>
</dbReference>
<keyword evidence="4 5" id="KW-0472">Membrane</keyword>
<comment type="subcellular location">
    <subcellularLocation>
        <location evidence="1">Membrane</location>
        <topology evidence="1">Multi-pass membrane protein</topology>
    </subcellularLocation>
</comment>
<feature type="transmembrane region" description="Helical" evidence="5">
    <location>
        <begin position="81"/>
        <end position="99"/>
    </location>
</feature>
<evidence type="ECO:0000256" key="3">
    <source>
        <dbReference type="ARBA" id="ARBA00022989"/>
    </source>
</evidence>
<dbReference type="RefSeq" id="WP_109037050.1">
    <property type="nucleotide sequence ID" value="NZ_CP029210.1"/>
</dbReference>
<evidence type="ECO:0000313" key="7">
    <source>
        <dbReference type="Proteomes" id="UP000244892"/>
    </source>
</evidence>
<proteinExistence type="predicted"/>
<evidence type="ECO:0000256" key="5">
    <source>
        <dbReference type="SAM" id="Phobius"/>
    </source>
</evidence>
<dbReference type="PANTHER" id="PTHR43847:SF1">
    <property type="entry name" value="BLL3993 PROTEIN"/>
    <property type="match status" value="1"/>
</dbReference>
<dbReference type="Pfam" id="PF04140">
    <property type="entry name" value="ICMT"/>
    <property type="match status" value="1"/>
</dbReference>
<feature type="transmembrane region" description="Helical" evidence="5">
    <location>
        <begin position="6"/>
        <end position="27"/>
    </location>
</feature>
<evidence type="ECO:0000256" key="2">
    <source>
        <dbReference type="ARBA" id="ARBA00022692"/>
    </source>
</evidence>
<dbReference type="GO" id="GO:0004671">
    <property type="term" value="F:protein C-terminal S-isoprenylcysteine carboxyl O-methyltransferase activity"/>
    <property type="evidence" value="ECO:0007669"/>
    <property type="project" value="InterPro"/>
</dbReference>
<reference evidence="6 7" key="1">
    <citation type="submission" date="2018-05" db="EMBL/GenBank/DDBJ databases">
        <title>complete genome sequence of Aquabacterium olei NBRC 110486.</title>
        <authorList>
            <person name="Tang B."/>
            <person name="Chang J."/>
            <person name="Zhang L."/>
            <person name="Yang H."/>
        </authorList>
    </citation>
    <scope>NUCLEOTIDE SEQUENCE [LARGE SCALE GENOMIC DNA]</scope>
    <source>
        <strain evidence="6 7">NBRC 110486</strain>
    </source>
</reference>
<accession>A0A2U8FUF1</accession>
<evidence type="ECO:0000256" key="4">
    <source>
        <dbReference type="ARBA" id="ARBA00023136"/>
    </source>
</evidence>
<feature type="transmembrane region" description="Helical" evidence="5">
    <location>
        <begin position="48"/>
        <end position="69"/>
    </location>
</feature>
<dbReference type="GO" id="GO:0032259">
    <property type="term" value="P:methylation"/>
    <property type="evidence" value="ECO:0007669"/>
    <property type="project" value="UniProtKB-KW"/>
</dbReference>
<feature type="transmembrane region" description="Helical" evidence="5">
    <location>
        <begin position="135"/>
        <end position="168"/>
    </location>
</feature>
<protein>
    <submittedName>
        <fullName evidence="6">Isoprenylcysteine carboxylmethyltransferase family protein</fullName>
    </submittedName>
</protein>
<dbReference type="InterPro" id="IPR007269">
    <property type="entry name" value="ICMT_MeTrfase"/>
</dbReference>
<dbReference type="OrthoDB" id="9811969at2"/>
<dbReference type="KEGG" id="aon:DEH84_11920"/>